<dbReference type="Gene3D" id="3.40.850.10">
    <property type="entry name" value="Kinesin motor domain"/>
    <property type="match status" value="1"/>
</dbReference>
<reference evidence="11" key="1">
    <citation type="journal article" date="2018" name="Nat. Microbiol.">
        <title>Leveraging single-cell genomics to expand the fungal tree of life.</title>
        <authorList>
            <person name="Ahrendt S.R."/>
            <person name="Quandt C.A."/>
            <person name="Ciobanu D."/>
            <person name="Clum A."/>
            <person name="Salamov A."/>
            <person name="Andreopoulos B."/>
            <person name="Cheng J.F."/>
            <person name="Woyke T."/>
            <person name="Pelin A."/>
            <person name="Henrissat B."/>
            <person name="Reynolds N.K."/>
            <person name="Benny G.L."/>
            <person name="Smith M.E."/>
            <person name="James T.Y."/>
            <person name="Grigoriev I.V."/>
        </authorList>
    </citation>
    <scope>NUCLEOTIDE SEQUENCE [LARGE SCALE GENOMIC DNA]</scope>
    <source>
        <strain evidence="11">Baker2002</strain>
    </source>
</reference>
<feature type="coiled-coil region" evidence="8">
    <location>
        <begin position="261"/>
        <end position="288"/>
    </location>
</feature>
<accession>A0A4P9ZC08</accession>
<feature type="binding site" evidence="6">
    <location>
        <begin position="384"/>
        <end position="391"/>
    </location>
    <ligand>
        <name>ATP</name>
        <dbReference type="ChEBI" id="CHEBI:30616"/>
    </ligand>
</feature>
<dbReference type="GO" id="GO:0005874">
    <property type="term" value="C:microtubule"/>
    <property type="evidence" value="ECO:0007669"/>
    <property type="project" value="UniProtKB-KW"/>
</dbReference>
<dbReference type="GO" id="GO:0005524">
    <property type="term" value="F:ATP binding"/>
    <property type="evidence" value="ECO:0007669"/>
    <property type="project" value="UniProtKB-UniRule"/>
</dbReference>
<dbReference type="PANTHER" id="PTHR47972">
    <property type="entry name" value="KINESIN-LIKE PROTEIN KLP-3"/>
    <property type="match status" value="1"/>
</dbReference>
<dbReference type="PROSITE" id="PS00411">
    <property type="entry name" value="KINESIN_MOTOR_1"/>
    <property type="match status" value="1"/>
</dbReference>
<keyword evidence="4 6" id="KW-0067">ATP-binding</keyword>
<sequence>MFASYRRLHDLAADIQRKKQKVAALTLETARIRTKNATKELQVWRLEDEVAALRERYAAVRANTDRLQVYESDSLVALRSHFELSCRHADMEANRRLVLLKEDVSQRVEKHMAEAAERANRQTAQLGDDVAALTAQLTKQEAEFQLRRGELEAHFAREMVRVDLLAQAQVDEKKARGAALDAALLNHQNRFRDAETRLDALRAAAAARKTQVAALEGEYAVRQKTVTEHRDSVAATRKRLVEKEVAAEEKRRAVEHYVALVTQLQHALPELENKRRRLHGQLQELKGKIRVFCRIRPTNGARCASFRVPGDEDFTSDGKQVLSISASTPPPSAHLGKERGAAAHVFEFDKVFAPACSNSDVFVEMAQLIQTSLDGANVCVFAYGQTGSGKTWTMMHARDGMVPLSLWQIFAHMARLVEQGWKHCVEGQFVEIYNEQLIDLLTTRPGDRPDIKHDDQAKQTQIVNCTTVTLQSEQHAAQLLETATARRATSATMANSRSSRSHSIFVLKIRGENARTGQKTAGTLNLVDLAGSERLNASQARGDRLRETQAINKSLSCLADVICALRQRHSGTRSAAAVHVPYRNSKLTYLLKHSLGGESKTLMLVNVTPAEENFGETLNSLRFAAKVNDTR</sequence>
<dbReference type="SMART" id="SM00129">
    <property type="entry name" value="KISc"/>
    <property type="match status" value="1"/>
</dbReference>
<evidence type="ECO:0000256" key="7">
    <source>
        <dbReference type="RuleBase" id="RU000394"/>
    </source>
</evidence>
<dbReference type="InterPro" id="IPR019821">
    <property type="entry name" value="Kinesin_motor_CS"/>
</dbReference>
<proteinExistence type="inferred from homology"/>
<dbReference type="InterPro" id="IPR027417">
    <property type="entry name" value="P-loop_NTPase"/>
</dbReference>
<dbReference type="PRINTS" id="PR00380">
    <property type="entry name" value="KINESINHEAVY"/>
</dbReference>
<keyword evidence="3 6" id="KW-0547">Nucleotide-binding</keyword>
<evidence type="ECO:0000313" key="10">
    <source>
        <dbReference type="EMBL" id="RKP29611.1"/>
    </source>
</evidence>
<evidence type="ECO:0000256" key="4">
    <source>
        <dbReference type="ARBA" id="ARBA00022840"/>
    </source>
</evidence>
<evidence type="ECO:0000256" key="3">
    <source>
        <dbReference type="ARBA" id="ARBA00022741"/>
    </source>
</evidence>
<dbReference type="CDD" id="cd01366">
    <property type="entry name" value="KISc_C_terminal"/>
    <property type="match status" value="1"/>
</dbReference>
<protein>
    <recommendedName>
        <fullName evidence="7">Kinesin-like protein</fullName>
    </recommendedName>
</protein>
<evidence type="ECO:0000256" key="6">
    <source>
        <dbReference type="PROSITE-ProRule" id="PRU00283"/>
    </source>
</evidence>
<evidence type="ECO:0000313" key="11">
    <source>
        <dbReference type="Proteomes" id="UP000268321"/>
    </source>
</evidence>
<dbReference type="OrthoDB" id="3176171at2759"/>
<organism evidence="10 11">
    <name type="scientific">Metschnikowia bicuspidata</name>
    <dbReference type="NCBI Taxonomy" id="27322"/>
    <lineage>
        <taxon>Eukaryota</taxon>
        <taxon>Fungi</taxon>
        <taxon>Dikarya</taxon>
        <taxon>Ascomycota</taxon>
        <taxon>Saccharomycotina</taxon>
        <taxon>Pichiomycetes</taxon>
        <taxon>Metschnikowiaceae</taxon>
        <taxon>Metschnikowia</taxon>
    </lineage>
</organism>
<dbReference type="EMBL" id="ML004480">
    <property type="protein sequence ID" value="RKP29611.1"/>
    <property type="molecule type" value="Genomic_DNA"/>
</dbReference>
<dbReference type="PANTHER" id="PTHR47972:SF45">
    <property type="entry name" value="PROTEIN CLARET SEGREGATIONAL"/>
    <property type="match status" value="1"/>
</dbReference>
<dbReference type="InterPro" id="IPR001752">
    <property type="entry name" value="Kinesin_motor_dom"/>
</dbReference>
<keyword evidence="11" id="KW-1185">Reference proteome</keyword>
<feature type="coiled-coil region" evidence="8">
    <location>
        <begin position="8"/>
        <end position="63"/>
    </location>
</feature>
<evidence type="ECO:0000256" key="1">
    <source>
        <dbReference type="ARBA" id="ARBA00010899"/>
    </source>
</evidence>
<evidence type="ECO:0000256" key="2">
    <source>
        <dbReference type="ARBA" id="ARBA00022701"/>
    </source>
</evidence>
<dbReference type="InterPro" id="IPR036961">
    <property type="entry name" value="Kinesin_motor_dom_sf"/>
</dbReference>
<dbReference type="GO" id="GO:0008017">
    <property type="term" value="F:microtubule binding"/>
    <property type="evidence" value="ECO:0007669"/>
    <property type="project" value="InterPro"/>
</dbReference>
<feature type="domain" description="Kinesin motor" evidence="9">
    <location>
        <begin position="288"/>
        <end position="630"/>
    </location>
</feature>
<dbReference type="SUPFAM" id="SSF52540">
    <property type="entry name" value="P-loop containing nucleoside triphosphate hydrolases"/>
    <property type="match status" value="1"/>
</dbReference>
<keyword evidence="2 7" id="KW-0493">Microtubule</keyword>
<keyword evidence="5 6" id="KW-0505">Motor protein</keyword>
<dbReference type="PROSITE" id="PS50067">
    <property type="entry name" value="KINESIN_MOTOR_2"/>
    <property type="match status" value="1"/>
</dbReference>
<keyword evidence="8" id="KW-0175">Coiled coil</keyword>
<evidence type="ECO:0000256" key="8">
    <source>
        <dbReference type="SAM" id="Coils"/>
    </source>
</evidence>
<dbReference type="GO" id="GO:0003777">
    <property type="term" value="F:microtubule motor activity"/>
    <property type="evidence" value="ECO:0007669"/>
    <property type="project" value="InterPro"/>
</dbReference>
<dbReference type="GO" id="GO:0007018">
    <property type="term" value="P:microtubule-based movement"/>
    <property type="evidence" value="ECO:0007669"/>
    <property type="project" value="InterPro"/>
</dbReference>
<evidence type="ECO:0000256" key="5">
    <source>
        <dbReference type="ARBA" id="ARBA00023175"/>
    </source>
</evidence>
<dbReference type="Proteomes" id="UP000268321">
    <property type="component" value="Unassembled WGS sequence"/>
</dbReference>
<dbReference type="AlphaFoldDB" id="A0A4P9ZC08"/>
<comment type="similarity">
    <text evidence="1">Belongs to the TRAFAC class myosin-kinesin ATPase superfamily. Kinesin family. KIN-14 subfamily.</text>
</comment>
<dbReference type="Pfam" id="PF00225">
    <property type="entry name" value="Kinesin"/>
    <property type="match status" value="1"/>
</dbReference>
<gene>
    <name evidence="10" type="ORF">METBISCDRAFT_18261</name>
</gene>
<name>A0A4P9ZC08_9ASCO</name>
<evidence type="ECO:0000259" key="9">
    <source>
        <dbReference type="PROSITE" id="PS50067"/>
    </source>
</evidence>
<dbReference type="InterPro" id="IPR027640">
    <property type="entry name" value="Kinesin-like_fam"/>
</dbReference>